<dbReference type="InterPro" id="IPR020818">
    <property type="entry name" value="Chaperonin_GroES"/>
</dbReference>
<protein>
    <submittedName>
        <fullName evidence="2">Co-chaperonin GroES</fullName>
    </submittedName>
</protein>
<dbReference type="InterPro" id="IPR037124">
    <property type="entry name" value="Chaperonin_GroES_sf"/>
</dbReference>
<dbReference type="InterPro" id="IPR011032">
    <property type="entry name" value="GroES-like_sf"/>
</dbReference>
<dbReference type="Pfam" id="PF00166">
    <property type="entry name" value="Cpn10"/>
    <property type="match status" value="1"/>
</dbReference>
<name>A0A221S4M9_9VIRU</name>
<organism evidence="2">
    <name type="scientific">uncultured virus</name>
    <dbReference type="NCBI Taxonomy" id="340016"/>
    <lineage>
        <taxon>Viruses</taxon>
        <taxon>environmental samples</taxon>
    </lineage>
</organism>
<dbReference type="SMART" id="SM00883">
    <property type="entry name" value="Cpn10"/>
    <property type="match status" value="1"/>
</dbReference>
<proteinExistence type="predicted"/>
<evidence type="ECO:0000313" key="2">
    <source>
        <dbReference type="EMBL" id="ASN63825.1"/>
    </source>
</evidence>
<dbReference type="EMBL" id="KU971231">
    <property type="protein sequence ID" value="ASN63825.1"/>
    <property type="molecule type" value="Genomic_DNA"/>
</dbReference>
<keyword evidence="1" id="KW-0143">Chaperone</keyword>
<accession>A0A221S4M9</accession>
<dbReference type="GO" id="GO:0005524">
    <property type="term" value="F:ATP binding"/>
    <property type="evidence" value="ECO:0007669"/>
    <property type="project" value="InterPro"/>
</dbReference>
<dbReference type="SUPFAM" id="SSF50129">
    <property type="entry name" value="GroES-like"/>
    <property type="match status" value="1"/>
</dbReference>
<sequence length="154" mass="17364">MTESLEASKEVPKKTEALLDAYKEQEKIQTFLDAKSVSENKSLLDRLPSPTGWRLLVLPYAGPKKTKGGIILTDTTSETIQMTTVCAYVLKVGDLAYKDKEKFPDGPWCQKGDWVIFGRYAGSRFKIDGGEVRILNDDEIIAKIQNPEDIHHQY</sequence>
<evidence type="ECO:0000256" key="1">
    <source>
        <dbReference type="ARBA" id="ARBA00023186"/>
    </source>
</evidence>
<dbReference type="GO" id="GO:0044183">
    <property type="term" value="F:protein folding chaperone"/>
    <property type="evidence" value="ECO:0007669"/>
    <property type="project" value="InterPro"/>
</dbReference>
<dbReference type="Gene3D" id="2.30.33.40">
    <property type="entry name" value="GroES chaperonin"/>
    <property type="match status" value="1"/>
</dbReference>
<dbReference type="CDD" id="cd00320">
    <property type="entry name" value="cpn10"/>
    <property type="match status" value="1"/>
</dbReference>
<reference evidence="2" key="1">
    <citation type="submission" date="2016-03" db="EMBL/GenBank/DDBJ databases">
        <title>Novel chaperonins are prevalent in the virioplankton and link to viral biology and ecology.</title>
        <authorList>
            <person name="Marine R.L."/>
            <person name="Nasko D.J."/>
            <person name="Polson S.W."/>
            <person name="Wommack K.E."/>
        </authorList>
    </citation>
    <scope>NUCLEOTIDE SEQUENCE</scope>
</reference>
<gene>
    <name evidence="2" type="primary">groES</name>
</gene>